<accession>A0A418E9K1</accession>
<proteinExistence type="predicted"/>
<reference evidence="1 2" key="1">
    <citation type="submission" date="2018-08" db="EMBL/GenBank/DDBJ databases">
        <title>Aphanomyces genome sequencing and annotation.</title>
        <authorList>
            <person name="Minardi D."/>
            <person name="Oidtmann B."/>
            <person name="Van Der Giezen M."/>
            <person name="Studholme D.J."/>
        </authorList>
    </citation>
    <scope>NUCLEOTIDE SEQUENCE [LARGE SCALE GENOMIC DNA]</scope>
    <source>
        <strain evidence="1 2">Da</strain>
    </source>
</reference>
<evidence type="ECO:0000313" key="2">
    <source>
        <dbReference type="Proteomes" id="UP000285430"/>
    </source>
</evidence>
<name>A0A418E9K1_APHAT</name>
<dbReference type="EMBL" id="QUTH01005865">
    <property type="protein sequence ID" value="RHZ08654.1"/>
    <property type="molecule type" value="Genomic_DNA"/>
</dbReference>
<evidence type="ECO:0000313" key="1">
    <source>
        <dbReference type="EMBL" id="RHZ08654.1"/>
    </source>
</evidence>
<sequence length="49" mass="5651">NTPTNVDSKRVAASRLDAMVHLVATRVVRGSVKPMLRDRRDLFKYMQHI</sequence>
<feature type="non-terminal residue" evidence="1">
    <location>
        <position position="1"/>
    </location>
</feature>
<dbReference type="AlphaFoldDB" id="A0A418E9K1"/>
<organism evidence="1 2">
    <name type="scientific">Aphanomyces astaci</name>
    <name type="common">Crayfish plague agent</name>
    <dbReference type="NCBI Taxonomy" id="112090"/>
    <lineage>
        <taxon>Eukaryota</taxon>
        <taxon>Sar</taxon>
        <taxon>Stramenopiles</taxon>
        <taxon>Oomycota</taxon>
        <taxon>Saprolegniomycetes</taxon>
        <taxon>Saprolegniales</taxon>
        <taxon>Verrucalvaceae</taxon>
        <taxon>Aphanomyces</taxon>
    </lineage>
</organism>
<comment type="caution">
    <text evidence="1">The sequence shown here is derived from an EMBL/GenBank/DDBJ whole genome shotgun (WGS) entry which is preliminary data.</text>
</comment>
<protein>
    <submittedName>
        <fullName evidence="1">Uncharacterized protein</fullName>
    </submittedName>
</protein>
<dbReference type="Proteomes" id="UP000285430">
    <property type="component" value="Unassembled WGS sequence"/>
</dbReference>
<gene>
    <name evidence="1" type="ORF">DYB37_013457</name>
</gene>